<protein>
    <submittedName>
        <fullName evidence="2">Uncharacterized protein</fullName>
    </submittedName>
</protein>
<name>A0A9Y1BLP1_9ARCH</name>
<reference evidence="2" key="1">
    <citation type="journal article" date="2022" name="Nat. Microbiol.">
        <title>Unique mobile elements and scalable gene flow at the prokaryote-eukaryote boundary revealed by circularized Asgard archaea genomes.</title>
        <authorList>
            <person name="Wu F."/>
            <person name="Speth D.R."/>
            <person name="Philosof A."/>
            <person name="Cremiere A."/>
            <person name="Narayanan A."/>
            <person name="Barco R.A."/>
            <person name="Connon S.A."/>
            <person name="Amend J.P."/>
            <person name="Antoshechkin I.A."/>
            <person name="Orphan V.J."/>
        </authorList>
    </citation>
    <scope>NUCLEOTIDE SEQUENCE</scope>
    <source>
        <strain evidence="2">PM71</strain>
    </source>
</reference>
<feature type="transmembrane region" description="Helical" evidence="1">
    <location>
        <begin position="18"/>
        <end position="39"/>
    </location>
</feature>
<accession>A0A9Y1BLP1</accession>
<feature type="transmembrane region" description="Helical" evidence="1">
    <location>
        <begin position="51"/>
        <end position="73"/>
    </location>
</feature>
<dbReference type="AlphaFoldDB" id="A0A9Y1BLP1"/>
<feature type="transmembrane region" description="Helical" evidence="1">
    <location>
        <begin position="94"/>
        <end position="114"/>
    </location>
</feature>
<dbReference type="Proteomes" id="UP001201020">
    <property type="component" value="Chromosome"/>
</dbReference>
<dbReference type="EMBL" id="CP084166">
    <property type="protein sequence ID" value="UJG41175.1"/>
    <property type="molecule type" value="Genomic_DNA"/>
</dbReference>
<organism evidence="2">
    <name type="scientific">Candidatus Heimdallarchaeum aukensis</name>
    <dbReference type="NCBI Taxonomy" id="2876573"/>
    <lineage>
        <taxon>Archaea</taxon>
        <taxon>Promethearchaeati</taxon>
        <taxon>Candidatus Heimdallarchaeota</taxon>
        <taxon>Candidatus Heimdallarchaeia (ex Rinke et al. 2021) (nom. nud.)</taxon>
        <taxon>Candidatus Heimdallarchaeales</taxon>
        <taxon>Candidatus Heimdallarchaeaceae</taxon>
        <taxon>Candidatus Heimdallarchaeum</taxon>
    </lineage>
</organism>
<proteinExistence type="predicted"/>
<keyword evidence="1" id="KW-1133">Transmembrane helix</keyword>
<evidence type="ECO:0000256" key="1">
    <source>
        <dbReference type="SAM" id="Phobius"/>
    </source>
</evidence>
<sequence length="119" mass="13967">MNETNINFDVKNLQIQSFLSIIGIFGSLLLASFIDNILIELSWTIKYTVYILILVISIIIMVSGMLIEAYPLIEFTFQKDKSRKSKIDKKRTNIAWSIFFIGFFFEFCKLNIFWDSFLN</sequence>
<keyword evidence="1" id="KW-0472">Membrane</keyword>
<gene>
    <name evidence="2" type="ORF">K9W45_01620</name>
</gene>
<keyword evidence="1" id="KW-0812">Transmembrane</keyword>
<evidence type="ECO:0000313" key="2">
    <source>
        <dbReference type="EMBL" id="UJG41175.1"/>
    </source>
</evidence>